<keyword evidence="2" id="KW-1185">Reference proteome</keyword>
<dbReference type="EMBL" id="WUMV01000007">
    <property type="protein sequence ID" value="MXN66494.1"/>
    <property type="molecule type" value="Genomic_DNA"/>
</dbReference>
<organism evidence="1 2">
    <name type="scientific">Stappia sediminis</name>
    <dbReference type="NCBI Taxonomy" id="2692190"/>
    <lineage>
        <taxon>Bacteria</taxon>
        <taxon>Pseudomonadati</taxon>
        <taxon>Pseudomonadota</taxon>
        <taxon>Alphaproteobacteria</taxon>
        <taxon>Hyphomicrobiales</taxon>
        <taxon>Stappiaceae</taxon>
        <taxon>Stappia</taxon>
    </lineage>
</organism>
<proteinExistence type="predicted"/>
<protein>
    <recommendedName>
        <fullName evidence="3">CHAD domain-containing protein</fullName>
    </recommendedName>
</protein>
<evidence type="ECO:0008006" key="3">
    <source>
        <dbReference type="Google" id="ProtNLM"/>
    </source>
</evidence>
<dbReference type="AlphaFoldDB" id="A0A7X3S953"/>
<reference evidence="1 2" key="1">
    <citation type="submission" date="2019-12" db="EMBL/GenBank/DDBJ databases">
        <authorList>
            <person name="Li M."/>
        </authorList>
    </citation>
    <scope>NUCLEOTIDE SEQUENCE [LARGE SCALE GENOMIC DNA]</scope>
    <source>
        <strain evidence="1 2">GBMRC 2046</strain>
    </source>
</reference>
<name>A0A7X3S953_9HYPH</name>
<dbReference type="RefSeq" id="WP_160776708.1">
    <property type="nucleotide sequence ID" value="NZ_WUMV01000007.1"/>
</dbReference>
<sequence length="258" mass="28216">MTPGSPRVIEETSDAREPGRCIGAGLRQILVMRLFTARQCMADESLPLPLRAMKARADVQRASALLKLWKKKLGPAHAAAVARFKAASRHLALLEAPEKAFRRSTTSDFSPEIEDELAEIASLLRRCEVDGVVLVASLVEPEDLEKALKKARQKAKKRFADVEDHPDHANLERLRRTVRAESALVEAAETHFNGIDTQERKRLETLELLLDRSLGTGPAGTNSSPSSRKAAVRDVLELGCRIYGLKKAAAKRPSAGGG</sequence>
<gene>
    <name evidence="1" type="ORF">GR183_16380</name>
</gene>
<comment type="caution">
    <text evidence="1">The sequence shown here is derived from an EMBL/GenBank/DDBJ whole genome shotgun (WGS) entry which is preliminary data.</text>
</comment>
<evidence type="ECO:0000313" key="2">
    <source>
        <dbReference type="Proteomes" id="UP000433101"/>
    </source>
</evidence>
<accession>A0A7X3S953</accession>
<dbReference type="Proteomes" id="UP000433101">
    <property type="component" value="Unassembled WGS sequence"/>
</dbReference>
<evidence type="ECO:0000313" key="1">
    <source>
        <dbReference type="EMBL" id="MXN66494.1"/>
    </source>
</evidence>